<evidence type="ECO:0000313" key="2">
    <source>
        <dbReference type="EMBL" id="VDO93669.1"/>
    </source>
</evidence>
<evidence type="ECO:0000313" key="4">
    <source>
        <dbReference type="WBParaSite" id="HPLM_0002190901-mRNA-1"/>
    </source>
</evidence>
<dbReference type="Pfam" id="PF13336">
    <property type="entry name" value="AcetylCoA_hyd_C"/>
    <property type="match status" value="1"/>
</dbReference>
<feature type="domain" description="Acetyl-CoA hydrolase/transferase C-terminal" evidence="1">
    <location>
        <begin position="61"/>
        <end position="120"/>
    </location>
</feature>
<reference evidence="2 3" key="2">
    <citation type="submission" date="2018-11" db="EMBL/GenBank/DDBJ databases">
        <authorList>
            <consortium name="Pathogen Informatics"/>
        </authorList>
    </citation>
    <scope>NUCLEOTIDE SEQUENCE [LARGE SCALE GENOMIC DNA]</scope>
    <source>
        <strain evidence="2 3">MHpl1</strain>
    </source>
</reference>
<dbReference type="STRING" id="6290.A0A0N4XC14"/>
<keyword evidence="3" id="KW-1185">Reference proteome</keyword>
<organism evidence="4">
    <name type="scientific">Haemonchus placei</name>
    <name type="common">Barber's pole worm</name>
    <dbReference type="NCBI Taxonomy" id="6290"/>
    <lineage>
        <taxon>Eukaryota</taxon>
        <taxon>Metazoa</taxon>
        <taxon>Ecdysozoa</taxon>
        <taxon>Nematoda</taxon>
        <taxon>Chromadorea</taxon>
        <taxon>Rhabditida</taxon>
        <taxon>Rhabditina</taxon>
        <taxon>Rhabditomorpha</taxon>
        <taxon>Strongyloidea</taxon>
        <taxon>Trichostrongylidae</taxon>
        <taxon>Haemonchus</taxon>
    </lineage>
</organism>
<dbReference type="InterPro" id="IPR038460">
    <property type="entry name" value="AcetylCoA_hyd_C_sf"/>
</dbReference>
<dbReference type="Gene3D" id="3.40.1080.20">
    <property type="entry name" value="Acetyl-CoA hydrolase/transferase C-terminal domain"/>
    <property type="match status" value="1"/>
</dbReference>
<dbReference type="GO" id="GO:0005739">
    <property type="term" value="C:mitochondrion"/>
    <property type="evidence" value="ECO:0007669"/>
    <property type="project" value="TreeGrafter"/>
</dbReference>
<sequence length="124" mass="12992">MDQSIGAIPDSTLVAMKNHKDLGIHTELLGGGVMDLVRTGVINNTKKSVMPGKSSSDFDCCSWTNHSDIIRANSKMTCINSGIEIDITGQVASDSIGSTFYSGFGGQTDFMGASSTSYDGMGKA</sequence>
<gene>
    <name evidence="2" type="ORF">HPLM_LOCUS21898</name>
</gene>
<dbReference type="WBParaSite" id="HPLM_0002190901-mRNA-1">
    <property type="protein sequence ID" value="HPLM_0002190901-mRNA-1"/>
    <property type="gene ID" value="HPLM_0002190901"/>
</dbReference>
<dbReference type="Proteomes" id="UP000268014">
    <property type="component" value="Unassembled WGS sequence"/>
</dbReference>
<evidence type="ECO:0000259" key="1">
    <source>
        <dbReference type="Pfam" id="PF13336"/>
    </source>
</evidence>
<dbReference type="AlphaFoldDB" id="A0A0N4XC14"/>
<dbReference type="OMA" id="DFDCCSW"/>
<dbReference type="PANTHER" id="PTHR21432">
    <property type="entry name" value="ACETYL-COA HYDROLASE-RELATED"/>
    <property type="match status" value="1"/>
</dbReference>
<protein>
    <submittedName>
        <fullName evidence="4">AcetylCoA_hyd_C domain-containing protein</fullName>
    </submittedName>
</protein>
<evidence type="ECO:0000313" key="3">
    <source>
        <dbReference type="Proteomes" id="UP000268014"/>
    </source>
</evidence>
<dbReference type="OrthoDB" id="5851018at2759"/>
<dbReference type="InterPro" id="IPR037171">
    <property type="entry name" value="NagB/RpiA_transferase-like"/>
</dbReference>
<dbReference type="GO" id="GO:0006083">
    <property type="term" value="P:acetate metabolic process"/>
    <property type="evidence" value="ECO:0007669"/>
    <property type="project" value="InterPro"/>
</dbReference>
<dbReference type="GO" id="GO:0008775">
    <property type="term" value="F:acetate CoA-transferase activity"/>
    <property type="evidence" value="ECO:0007669"/>
    <property type="project" value="InterPro"/>
</dbReference>
<dbReference type="InterPro" id="IPR026888">
    <property type="entry name" value="AcetylCoA_hyd_C"/>
</dbReference>
<name>A0A0N4XC14_HAEPC</name>
<proteinExistence type="predicted"/>
<dbReference type="EMBL" id="UZAF01024543">
    <property type="protein sequence ID" value="VDO93669.1"/>
    <property type="molecule type" value="Genomic_DNA"/>
</dbReference>
<dbReference type="InterPro" id="IPR046433">
    <property type="entry name" value="ActCoA_hydro"/>
</dbReference>
<dbReference type="PANTHER" id="PTHR21432:SF13">
    <property type="entry name" value="ACETYL-COA HYDROLASE"/>
    <property type="match status" value="1"/>
</dbReference>
<dbReference type="SUPFAM" id="SSF100950">
    <property type="entry name" value="NagB/RpiA/CoA transferase-like"/>
    <property type="match status" value="1"/>
</dbReference>
<reference evidence="4" key="1">
    <citation type="submission" date="2017-02" db="UniProtKB">
        <authorList>
            <consortium name="WormBaseParasite"/>
        </authorList>
    </citation>
    <scope>IDENTIFICATION</scope>
</reference>
<accession>A0A0N4XC14</accession>